<dbReference type="PANTHER" id="PTHR42047">
    <property type="entry name" value="PROTEIN, PUTATIVE (AFU_ORTHOLOGUE AFUA_6G03560)-RELATED"/>
    <property type="match status" value="1"/>
</dbReference>
<proteinExistence type="predicted"/>
<name>A0A7C8NEQ8_ORBOL</name>
<sequence>MGRPFYRPPFLSLSSASFQSKITTFLSLLAAVSAAPASELESRAVPKDTAFGFLALRSASPIHYQSLNASGGKIWLGKKTSTYCPLPAKQCPKGKDTSFWINNQGGTAGMNTVVPGGQQVYIGPTGELSYTQAHSAFIPTGSTQTGFKVTERNNIVFLENCNNSFLACPVDKKSKTSGPWQVFVDVKGKLKDKDVPTRCKKDCLGFTPAGGPVKDAVWQYA</sequence>
<dbReference type="InterPro" id="IPR052820">
    <property type="entry name" value="PhiA_domain"/>
</dbReference>
<dbReference type="Proteomes" id="UP000480548">
    <property type="component" value="Unassembled WGS sequence"/>
</dbReference>
<protein>
    <submittedName>
        <fullName evidence="1">Uncharacterized protein</fullName>
    </submittedName>
</protein>
<accession>A0A7C8NEQ8</accession>
<evidence type="ECO:0000313" key="1">
    <source>
        <dbReference type="EMBL" id="KAF3123686.1"/>
    </source>
</evidence>
<dbReference type="PANTHER" id="PTHR42047:SF1">
    <property type="entry name" value="PROTEIN, PUTATIVE (AFU_ORTHOLOGUE AFUA_6G03560)-RELATED"/>
    <property type="match status" value="1"/>
</dbReference>
<reference evidence="1 2" key="1">
    <citation type="submission" date="2019-06" db="EMBL/GenBank/DDBJ databases">
        <authorList>
            <person name="Palmer J.M."/>
        </authorList>
    </citation>
    <scope>NUCLEOTIDE SEQUENCE [LARGE SCALE GENOMIC DNA]</scope>
    <source>
        <strain evidence="1 2">TWF703</strain>
    </source>
</reference>
<organism evidence="1 2">
    <name type="scientific">Orbilia oligospora</name>
    <name type="common">Nematode-trapping fungus</name>
    <name type="synonym">Arthrobotrys oligospora</name>
    <dbReference type="NCBI Taxonomy" id="2813651"/>
    <lineage>
        <taxon>Eukaryota</taxon>
        <taxon>Fungi</taxon>
        <taxon>Dikarya</taxon>
        <taxon>Ascomycota</taxon>
        <taxon>Pezizomycotina</taxon>
        <taxon>Orbiliomycetes</taxon>
        <taxon>Orbiliales</taxon>
        <taxon>Orbiliaceae</taxon>
        <taxon>Orbilia</taxon>
    </lineage>
</organism>
<comment type="caution">
    <text evidence="1">The sequence shown here is derived from an EMBL/GenBank/DDBJ whole genome shotgun (WGS) entry which is preliminary data.</text>
</comment>
<dbReference type="EMBL" id="WIQZ01000107">
    <property type="protein sequence ID" value="KAF3123686.1"/>
    <property type="molecule type" value="Genomic_DNA"/>
</dbReference>
<evidence type="ECO:0000313" key="2">
    <source>
        <dbReference type="Proteomes" id="UP000480548"/>
    </source>
</evidence>
<dbReference type="AlphaFoldDB" id="A0A7C8NEQ8"/>
<gene>
    <name evidence="1" type="ORF">TWF703_000673</name>
</gene>